<evidence type="ECO:0000256" key="2">
    <source>
        <dbReference type="ARBA" id="ARBA00007269"/>
    </source>
</evidence>
<dbReference type="SMART" id="SM00438">
    <property type="entry name" value="ZnF_NFX"/>
    <property type="match status" value="9"/>
</dbReference>
<feature type="compositionally biased region" description="Basic and acidic residues" evidence="11">
    <location>
        <begin position="339"/>
        <end position="350"/>
    </location>
</feature>
<evidence type="ECO:0000313" key="15">
    <source>
        <dbReference type="Proteomes" id="UP001652740"/>
    </source>
</evidence>
<organism evidence="15 16">
    <name type="scientific">Galleria mellonella</name>
    <name type="common">Greater wax moth</name>
    <dbReference type="NCBI Taxonomy" id="7137"/>
    <lineage>
        <taxon>Eukaryota</taxon>
        <taxon>Metazoa</taxon>
        <taxon>Ecdysozoa</taxon>
        <taxon>Arthropoda</taxon>
        <taxon>Hexapoda</taxon>
        <taxon>Insecta</taxon>
        <taxon>Pterygota</taxon>
        <taxon>Neoptera</taxon>
        <taxon>Endopterygota</taxon>
        <taxon>Lepidoptera</taxon>
        <taxon>Glossata</taxon>
        <taxon>Ditrysia</taxon>
        <taxon>Pyraloidea</taxon>
        <taxon>Pyralidae</taxon>
        <taxon>Galleriinae</taxon>
        <taxon>Galleria</taxon>
    </lineage>
</organism>
<feature type="domain" description="R3H" evidence="14">
    <location>
        <begin position="988"/>
        <end position="1053"/>
    </location>
</feature>
<protein>
    <submittedName>
        <fullName evidence="16">Protein shuttle craft</fullName>
    </submittedName>
</protein>
<comment type="similarity">
    <text evidence="2">Belongs to the NFX1 family.</text>
</comment>
<evidence type="ECO:0000256" key="10">
    <source>
        <dbReference type="PROSITE-ProRule" id="PRU00175"/>
    </source>
</evidence>
<keyword evidence="8" id="KW-0804">Transcription</keyword>
<dbReference type="SMART" id="SM00393">
    <property type="entry name" value="R3H"/>
    <property type="match status" value="1"/>
</dbReference>
<dbReference type="GeneID" id="113513140"/>
<feature type="region of interest" description="Disordered" evidence="11">
    <location>
        <begin position="146"/>
        <end position="350"/>
    </location>
</feature>
<feature type="region of interest" description="Disordered" evidence="11">
    <location>
        <begin position="1122"/>
        <end position="1150"/>
    </location>
</feature>
<keyword evidence="15" id="KW-1185">Reference proteome</keyword>
<feature type="compositionally biased region" description="Polar residues" evidence="11">
    <location>
        <begin position="102"/>
        <end position="114"/>
    </location>
</feature>
<dbReference type="CDD" id="cd06008">
    <property type="entry name" value="NF-X1-zinc-finger"/>
    <property type="match status" value="7"/>
</dbReference>
<accession>A0ABM3N6R5</accession>
<sequence>MSQWNNSYVFNNQYQGANNWNGDVSDQYASQAYYPNTQQGRTNQYVSFNEFLAQIQANSAPNTSNSSFNNAQYPNYEQYNYQSMPSTSQNIQLNGYYGANIPNQGNSFNQNQHNAPLPQEPSAYTNEMILNSNLTPTAVEFVPKSSAVRPSTSMQNIPETSHSSNNESVTEHKKNYNTSSADTNWRERPKTSQHNDDSNCRNEPSSRQESYRNNESRNRNRYHQEQGGRYDSGSQESSNRDRNQSRGNSKIKNKESDPGRTFYNSTINKNGQESKNGKEGSSGRGRNWAGSQRVRAAERNSTEDEQYANSYLHYKDEKPERQNQYKSENIYSPAKFKTKNTDQDHSEMTQRERLSEQLDKGTLECLVCCERVKQTDPVWSCSNCYHVLHLRCIRKWAVSSMVEGKWRCPACQNTSTDIPTEYRCMCGAVRSPEYQRGSSGAHTCGKACKRPRTCPHPCTLLCHPGPCPPCQATIKKECGCGAETRSVLCSSKLAQLCDRPCGHTLTCTKHTCSRQCHEGPCDCCTETLTQVCHCPAARTRSVACRADAWAADGTAAAWSCGEACGRVLACGAHVCTRACHAPPCEPCALLPDAVLTCPCGKTKLEKDKRKSCSDPIPLCGNICAKPLPCGPDGDRHFCKLDCHDGPCPVCPDKTLLQCRCGHSSREVPCADLPEMYNNVLCQKKCNKKLSCGRHRCRTACCAAASHRCSVVCGRSLNCQLHRCEEFCHTGHCAPCPRLSFEELRCSCGAQVTLPPIHCGARPPACSAPCRRPRPCGHDPLHTCHTGDCPPCVVLTTKRCHGGHEERKTIPCSQEEFSCGLPCGKPLPCGKHTCIKTCHKGPCDTVKCRQPCAAPRSSCGHACAAPCHAAAGSPCPSAAPCRRPVRATCPCARRHAHRPCCDNARDYDRIMSALAATKMQEGGSVDISTVHRPGSMLKTLECDDECRMEARARQLALALQIRNPDVSAKLAPRYSDLLRATAAREPAFAQLVHDRLTDLVQLAKKSKQKTRSHSFPSMNWQKRQFIHEMCEHFGCESVAYDAEPNRNVVATADKEKSWLPAMSVLEVVSREAGKRRVPGPVLRAAPLAASASATASASAATAPATSTAKSSTGWATLTSTNAWAARSQNKPTATEPKPAPKIDYFDNPPDN</sequence>
<dbReference type="Pfam" id="PF01424">
    <property type="entry name" value="R3H"/>
    <property type="match status" value="1"/>
</dbReference>
<evidence type="ECO:0000259" key="14">
    <source>
        <dbReference type="PROSITE" id="PS51061"/>
    </source>
</evidence>
<dbReference type="Gene3D" id="3.30.1370.50">
    <property type="entry name" value="R3H-like domain"/>
    <property type="match status" value="1"/>
</dbReference>
<evidence type="ECO:0000256" key="7">
    <source>
        <dbReference type="ARBA" id="ARBA00023015"/>
    </source>
</evidence>
<feature type="domain" description="PHD-type" evidence="12">
    <location>
        <begin position="362"/>
        <end position="414"/>
    </location>
</feature>
<evidence type="ECO:0000256" key="1">
    <source>
        <dbReference type="ARBA" id="ARBA00004123"/>
    </source>
</evidence>
<evidence type="ECO:0000256" key="9">
    <source>
        <dbReference type="ARBA" id="ARBA00023242"/>
    </source>
</evidence>
<dbReference type="InterPro" id="IPR034078">
    <property type="entry name" value="NFX1_fam"/>
</dbReference>
<dbReference type="PROSITE" id="PS50089">
    <property type="entry name" value="ZF_RING_2"/>
    <property type="match status" value="1"/>
</dbReference>
<dbReference type="InterPro" id="IPR001841">
    <property type="entry name" value="Znf_RING"/>
</dbReference>
<keyword evidence="5 10" id="KW-0863">Zinc-finger</keyword>
<dbReference type="InterPro" id="IPR000967">
    <property type="entry name" value="Znf_NFX1"/>
</dbReference>
<dbReference type="InterPro" id="IPR001374">
    <property type="entry name" value="R3H_dom"/>
</dbReference>
<gene>
    <name evidence="16" type="primary">LOC113513140</name>
</gene>
<keyword evidence="4" id="KW-0677">Repeat</keyword>
<evidence type="ECO:0000256" key="8">
    <source>
        <dbReference type="ARBA" id="ARBA00023163"/>
    </source>
</evidence>
<keyword evidence="6" id="KW-0862">Zinc</keyword>
<evidence type="ECO:0000256" key="11">
    <source>
        <dbReference type="SAM" id="MobiDB-lite"/>
    </source>
</evidence>
<dbReference type="SUPFAM" id="SSF57850">
    <property type="entry name" value="RING/U-box"/>
    <property type="match status" value="1"/>
</dbReference>
<evidence type="ECO:0000256" key="4">
    <source>
        <dbReference type="ARBA" id="ARBA00022737"/>
    </source>
</evidence>
<dbReference type="PROSITE" id="PS51061">
    <property type="entry name" value="R3H"/>
    <property type="match status" value="1"/>
</dbReference>
<keyword evidence="7" id="KW-0805">Transcription regulation</keyword>
<dbReference type="InterPro" id="IPR019787">
    <property type="entry name" value="Znf_PHD-finger"/>
</dbReference>
<keyword evidence="3" id="KW-0479">Metal-binding</keyword>
<evidence type="ECO:0000256" key="5">
    <source>
        <dbReference type="ARBA" id="ARBA00022771"/>
    </source>
</evidence>
<feature type="domain" description="RING-type" evidence="13">
    <location>
        <begin position="365"/>
        <end position="412"/>
    </location>
</feature>
<dbReference type="CDD" id="cd02643">
    <property type="entry name" value="R3H_NF-X1"/>
    <property type="match status" value="1"/>
</dbReference>
<evidence type="ECO:0000259" key="13">
    <source>
        <dbReference type="PROSITE" id="PS50089"/>
    </source>
</evidence>
<name>A0ABM3N6R5_GALME</name>
<evidence type="ECO:0000313" key="16">
    <source>
        <dbReference type="RefSeq" id="XP_052759273.1"/>
    </source>
</evidence>
<dbReference type="InterPro" id="IPR036867">
    <property type="entry name" value="R3H_dom_sf"/>
</dbReference>
<dbReference type="InterPro" id="IPR034076">
    <property type="entry name" value="R3H_NF-X1"/>
</dbReference>
<comment type="subcellular location">
    <subcellularLocation>
        <location evidence="1">Nucleus</location>
    </subcellularLocation>
</comment>
<evidence type="ECO:0000259" key="12">
    <source>
        <dbReference type="PROSITE" id="PS50016"/>
    </source>
</evidence>
<keyword evidence="9" id="KW-0539">Nucleus</keyword>
<dbReference type="RefSeq" id="XP_052759273.1">
    <property type="nucleotide sequence ID" value="XM_052903313.1"/>
</dbReference>
<feature type="compositionally biased region" description="Polar residues" evidence="11">
    <location>
        <begin position="148"/>
        <end position="168"/>
    </location>
</feature>
<dbReference type="SUPFAM" id="SSF82708">
    <property type="entry name" value="R3H domain"/>
    <property type="match status" value="1"/>
</dbReference>
<feature type="region of interest" description="Disordered" evidence="11">
    <location>
        <begin position="102"/>
        <end position="121"/>
    </location>
</feature>
<dbReference type="PANTHER" id="PTHR12360">
    <property type="entry name" value="NUCLEAR TRANSCRIPTION FACTOR, X-BOX BINDING 1 NFX1"/>
    <property type="match status" value="1"/>
</dbReference>
<dbReference type="PANTHER" id="PTHR12360:SF12">
    <property type="entry name" value="TRANSCRIPTIONAL REPRESSOR NF-X1"/>
    <property type="match status" value="1"/>
</dbReference>
<feature type="compositionally biased region" description="Polar residues" evidence="11">
    <location>
        <begin position="262"/>
        <end position="274"/>
    </location>
</feature>
<dbReference type="PROSITE" id="PS50016">
    <property type="entry name" value="ZF_PHD_2"/>
    <property type="match status" value="1"/>
</dbReference>
<feature type="compositionally biased region" description="Basic and acidic residues" evidence="11">
    <location>
        <begin position="184"/>
        <end position="228"/>
    </location>
</feature>
<reference evidence="16" key="1">
    <citation type="submission" date="2025-08" db="UniProtKB">
        <authorList>
            <consortium name="RefSeq"/>
        </authorList>
    </citation>
    <scope>IDENTIFICATION</scope>
    <source>
        <tissue evidence="16">Whole larvae</tissue>
    </source>
</reference>
<proteinExistence type="inferred from homology"/>
<evidence type="ECO:0000256" key="3">
    <source>
        <dbReference type="ARBA" id="ARBA00022723"/>
    </source>
</evidence>
<evidence type="ECO:0000256" key="6">
    <source>
        <dbReference type="ARBA" id="ARBA00022833"/>
    </source>
</evidence>
<feature type="compositionally biased region" description="Basic and acidic residues" evidence="11">
    <location>
        <begin position="313"/>
        <end position="323"/>
    </location>
</feature>
<dbReference type="Proteomes" id="UP001652740">
    <property type="component" value="Unplaced"/>
</dbReference>